<keyword evidence="1" id="KW-0175">Coiled coil</keyword>
<evidence type="ECO:0000313" key="17">
    <source>
        <dbReference type="Proteomes" id="UP000441208"/>
    </source>
</evidence>
<evidence type="ECO:0000313" key="15">
    <source>
        <dbReference type="Proteomes" id="UP000440367"/>
    </source>
</evidence>
<evidence type="ECO:0008006" key="22">
    <source>
        <dbReference type="Google" id="ProtNLM"/>
    </source>
</evidence>
<protein>
    <recommendedName>
        <fullName evidence="22">BZIP domain-containing protein</fullName>
    </recommendedName>
</protein>
<dbReference type="Proteomes" id="UP000440367">
    <property type="component" value="Unassembled WGS sequence"/>
</dbReference>
<evidence type="ECO:0000313" key="8">
    <source>
        <dbReference type="EMBL" id="KAE9223940.1"/>
    </source>
</evidence>
<dbReference type="Proteomes" id="UP000460718">
    <property type="component" value="Unassembled WGS sequence"/>
</dbReference>
<evidence type="ECO:0000313" key="16">
    <source>
        <dbReference type="Proteomes" id="UP000440732"/>
    </source>
</evidence>
<evidence type="ECO:0000313" key="3">
    <source>
        <dbReference type="EMBL" id="KAE9005437.1"/>
    </source>
</evidence>
<dbReference type="Proteomes" id="UP000440732">
    <property type="component" value="Unassembled WGS sequence"/>
</dbReference>
<dbReference type="Proteomes" id="UP000488956">
    <property type="component" value="Unassembled WGS sequence"/>
</dbReference>
<dbReference type="EMBL" id="QXGC01000704">
    <property type="protein sequence ID" value="KAE9223940.1"/>
    <property type="molecule type" value="Genomic_DNA"/>
</dbReference>
<dbReference type="EMBL" id="QXGD01000489">
    <property type="protein sequence ID" value="KAE9237450.1"/>
    <property type="molecule type" value="Genomic_DNA"/>
</dbReference>
<dbReference type="Proteomes" id="UP000429523">
    <property type="component" value="Unassembled WGS sequence"/>
</dbReference>
<dbReference type="EMBL" id="QXFW01000686">
    <property type="protein sequence ID" value="KAE9005437.1"/>
    <property type="molecule type" value="Genomic_DNA"/>
</dbReference>
<dbReference type="AlphaFoldDB" id="A0A6A3KI30"/>
<dbReference type="Proteomes" id="UP000433483">
    <property type="component" value="Unassembled WGS sequence"/>
</dbReference>
<dbReference type="EMBL" id="QXGB01000447">
    <property type="protein sequence ID" value="KAE9214560.1"/>
    <property type="molecule type" value="Genomic_DNA"/>
</dbReference>
<evidence type="ECO:0000313" key="19">
    <source>
        <dbReference type="Proteomes" id="UP000476176"/>
    </source>
</evidence>
<evidence type="ECO:0000313" key="4">
    <source>
        <dbReference type="EMBL" id="KAE9106307.1"/>
    </source>
</evidence>
<evidence type="ECO:0000313" key="21">
    <source>
        <dbReference type="Proteomes" id="UP000488956"/>
    </source>
</evidence>
<evidence type="ECO:0000313" key="13">
    <source>
        <dbReference type="Proteomes" id="UP000433483"/>
    </source>
</evidence>
<organism evidence="3 18">
    <name type="scientific">Phytophthora fragariae</name>
    <dbReference type="NCBI Taxonomy" id="53985"/>
    <lineage>
        <taxon>Eukaryota</taxon>
        <taxon>Sar</taxon>
        <taxon>Stramenopiles</taxon>
        <taxon>Oomycota</taxon>
        <taxon>Peronosporomycetes</taxon>
        <taxon>Peronosporales</taxon>
        <taxon>Peronosporaceae</taxon>
        <taxon>Phytophthora</taxon>
    </lineage>
</organism>
<dbReference type="Proteomes" id="UP000476176">
    <property type="component" value="Unassembled WGS sequence"/>
</dbReference>
<evidence type="ECO:0000313" key="14">
    <source>
        <dbReference type="Proteomes" id="UP000437068"/>
    </source>
</evidence>
<dbReference type="EMBL" id="QXFY01000714">
    <property type="protein sequence ID" value="KAE9337289.1"/>
    <property type="molecule type" value="Genomic_DNA"/>
</dbReference>
<evidence type="ECO:0000313" key="9">
    <source>
        <dbReference type="EMBL" id="KAE9237450.1"/>
    </source>
</evidence>
<dbReference type="EMBL" id="QXFZ01000733">
    <property type="protein sequence ID" value="KAE9106546.1"/>
    <property type="molecule type" value="Genomic_DNA"/>
</dbReference>
<evidence type="ECO:0000313" key="10">
    <source>
        <dbReference type="EMBL" id="KAE9324020.1"/>
    </source>
</evidence>
<dbReference type="Proteomes" id="UP000437068">
    <property type="component" value="Unassembled WGS sequence"/>
</dbReference>
<proteinExistence type="predicted"/>
<sequence>MALVTPTDCCIQELQFALARANAQVLATTNVAEKRAVRALKKRLQDRLYQRKHRAKREQMLHSLEHDVQALQSKIARLYRALHRRKVAAANAEEQRRQQQQFPDGSLQDHAKRVVVQFFHVYQSGYSLSLARLQERFLRSVLATDVEGVDLRGADAFVQQWRLCDQHFALYILEPQVWKAQDVGHSVMVEVEAMIYLRFHRQTIGMLFPSLKTGQVDPELVLPARARGPHERQQCSALLPLVTGTTAVAATYTFVVDRTGHVSSLLVSVQLLETLRRVLGSLENVVQLTDGCRIALGSGTITIA</sequence>
<evidence type="ECO:0000313" key="6">
    <source>
        <dbReference type="EMBL" id="KAE9142663.1"/>
    </source>
</evidence>
<evidence type="ECO:0000313" key="7">
    <source>
        <dbReference type="EMBL" id="KAE9214560.1"/>
    </source>
</evidence>
<keyword evidence="13" id="KW-1185">Reference proteome</keyword>
<dbReference type="EMBL" id="QXGA01000679">
    <property type="protein sequence ID" value="KAE9142663.1"/>
    <property type="molecule type" value="Genomic_DNA"/>
</dbReference>
<dbReference type="EMBL" id="QXGE01000116">
    <property type="protein sequence ID" value="KAE9324020.1"/>
    <property type="molecule type" value="Genomic_DNA"/>
</dbReference>
<evidence type="ECO:0000313" key="18">
    <source>
        <dbReference type="Proteomes" id="UP000460718"/>
    </source>
</evidence>
<dbReference type="CDD" id="cd14688">
    <property type="entry name" value="bZIP_YAP"/>
    <property type="match status" value="1"/>
</dbReference>
<dbReference type="EMBL" id="QXGF01000545">
    <property type="protein sequence ID" value="KAE8938634.1"/>
    <property type="molecule type" value="Genomic_DNA"/>
</dbReference>
<dbReference type="Proteomes" id="UP000486351">
    <property type="component" value="Unassembled WGS sequence"/>
</dbReference>
<name>A0A6A3KI30_9STRA</name>
<dbReference type="Proteomes" id="UP000441208">
    <property type="component" value="Unassembled WGS sequence"/>
</dbReference>
<evidence type="ECO:0000313" key="12">
    <source>
        <dbReference type="Proteomes" id="UP000429523"/>
    </source>
</evidence>
<reference evidence="18 19" key="1">
    <citation type="submission" date="2018-09" db="EMBL/GenBank/DDBJ databases">
        <title>Genomic investigation of the strawberry pathogen Phytophthora fragariae indicates pathogenicity is determined by transcriptional variation in three key races.</title>
        <authorList>
            <person name="Adams T.M."/>
            <person name="Armitage A.D."/>
            <person name="Sobczyk M.K."/>
            <person name="Bates H.J."/>
            <person name="Dunwell J.M."/>
            <person name="Nellist C.F."/>
            <person name="Harrison R.J."/>
        </authorList>
    </citation>
    <scope>NUCLEOTIDE SEQUENCE [LARGE SCALE GENOMIC DNA]</scope>
    <source>
        <strain evidence="10 14">A4</strain>
        <strain evidence="9 15">BC-1</strain>
        <strain evidence="8 19">BC-23</strain>
        <strain evidence="7 13">NOV-27</strain>
        <strain evidence="6 16">NOV-5</strain>
        <strain evidence="5 17">NOV-71</strain>
        <strain evidence="11 20">NOV-77</strain>
        <strain evidence="2 12">NOV-9</strain>
        <strain evidence="4 21">ONT-3</strain>
        <strain evidence="3 18">SCRP245</strain>
    </source>
</reference>
<evidence type="ECO:0000313" key="2">
    <source>
        <dbReference type="EMBL" id="KAE8938634.1"/>
    </source>
</evidence>
<evidence type="ECO:0000256" key="1">
    <source>
        <dbReference type="SAM" id="Coils"/>
    </source>
</evidence>
<feature type="coiled-coil region" evidence="1">
    <location>
        <begin position="54"/>
        <end position="81"/>
    </location>
</feature>
<evidence type="ECO:0000313" key="11">
    <source>
        <dbReference type="EMBL" id="KAE9337289.1"/>
    </source>
</evidence>
<gene>
    <name evidence="10" type="ORF">PF001_g3639</name>
    <name evidence="9" type="ORF">PF002_g10939</name>
    <name evidence="8" type="ORF">PF004_g12369</name>
    <name evidence="7" type="ORF">PF005_g9774</name>
    <name evidence="6" type="ORF">PF006_g12251</name>
    <name evidence="5" type="ORF">PF007_g13366</name>
    <name evidence="11" type="ORF">PF008_g12609</name>
    <name evidence="2" type="ORF">PF009_g11495</name>
    <name evidence="4" type="ORF">PF010_g12678</name>
    <name evidence="3" type="ORF">PF011_g12046</name>
</gene>
<evidence type="ECO:0000313" key="20">
    <source>
        <dbReference type="Proteomes" id="UP000486351"/>
    </source>
</evidence>
<dbReference type="OrthoDB" id="120090at2759"/>
<comment type="caution">
    <text evidence="3">The sequence shown here is derived from an EMBL/GenBank/DDBJ whole genome shotgun (WGS) entry which is preliminary data.</text>
</comment>
<accession>A0A6A3KI30</accession>
<evidence type="ECO:0000313" key="5">
    <source>
        <dbReference type="EMBL" id="KAE9106546.1"/>
    </source>
</evidence>
<dbReference type="EMBL" id="QXFX01000714">
    <property type="protein sequence ID" value="KAE9106307.1"/>
    <property type="molecule type" value="Genomic_DNA"/>
</dbReference>